<keyword evidence="3 9" id="KW-1003">Cell membrane</keyword>
<organism evidence="11 12">
    <name type="scientific">Chlamydia psittaci 99DC5</name>
    <dbReference type="NCBI Taxonomy" id="1112251"/>
    <lineage>
        <taxon>Bacteria</taxon>
        <taxon>Pseudomonadati</taxon>
        <taxon>Chlamydiota</taxon>
        <taxon>Chlamydiia</taxon>
        <taxon>Chlamydiales</taxon>
        <taxon>Chlamydiaceae</taxon>
        <taxon>Chlamydia/Chlamydophila group</taxon>
        <taxon>Chlamydia</taxon>
    </lineage>
</organism>
<reference evidence="11 12" key="1">
    <citation type="submission" date="2013-04" db="EMBL/GenBank/DDBJ databases">
        <title>Genome sequence of Chlamydia psittaci 99DC5.</title>
        <authorList>
            <person name="Huot-Creasy H."/>
            <person name="McCracken C.L."/>
            <person name="Humphries M."/>
            <person name="Sachse K."/>
            <person name="Laroucau K."/>
            <person name="Bavoil P."/>
            <person name="Myers G.S."/>
        </authorList>
    </citation>
    <scope>NUCLEOTIDE SEQUENCE [LARGE SCALE GENOMIC DNA]</scope>
    <source>
        <strain evidence="11 12">99DC5</strain>
    </source>
</reference>
<sequence length="541" mass="61381">MFRILSFFCSWILIACAQPDLSWFFSLLGSAIGYGLLWYSLEPQKPPYLSWKYLTGLLFLWSATIHGVHFSWMLSDLYVGKFIYIVWGVLTSSLALLFTAFSSLLFYVVRKNHGKILWCLPGLWIAIEMVRFYYFCSGMSLDYLGWPITANAYGRQFGGFFGWSGESFFVVATGISFYQVLLKKQFARFAWLGCLLVPYMLGGLHYEYLKTTFSNEETLHVAVVQPASSTLLEGSWSSSPAMAWQRLISLSSIVRKPVDLLIFPEVSVPFGRDRKIYPYDDSEIILSPLTHFKHQDVLLANIDWMQALSNHFDCPILIGLERWEERESTLHLYNSAECISQHGELVGYDKRVLVPGGEYIPGGKLGWAVCKKYFPEYALSCQRLPGTRSGVIEINSLPKMGVSICYEETFGSLLRNYKKEGAKLLVNLTNDGWYPSSRLPQVHFHHGILRNQELGMPCVRSCHTGVTVAADALGRIIKMLPYETRSRKASPGVLQVALPLQNYSTLYALWGDLPMILLSLLSIGYMGCYFGYRLLAKKEKG</sequence>
<comment type="catalytic activity">
    <reaction evidence="9">
        <text>N-terminal S-1,2-diacyl-sn-glyceryl-L-cysteinyl-[lipoprotein] + a glycerophospholipid = N-acyl-S-1,2-diacyl-sn-glyceryl-L-cysteinyl-[lipoprotein] + a 2-acyl-sn-glycero-3-phospholipid + H(+)</text>
        <dbReference type="Rhea" id="RHEA:48228"/>
        <dbReference type="Rhea" id="RHEA-COMP:14681"/>
        <dbReference type="Rhea" id="RHEA-COMP:14684"/>
        <dbReference type="ChEBI" id="CHEBI:15378"/>
        <dbReference type="ChEBI" id="CHEBI:136912"/>
        <dbReference type="ChEBI" id="CHEBI:140656"/>
        <dbReference type="ChEBI" id="CHEBI:140657"/>
        <dbReference type="ChEBI" id="CHEBI:140660"/>
        <dbReference type="EC" id="2.3.1.269"/>
    </reaction>
</comment>
<keyword evidence="7 9" id="KW-0472">Membrane</keyword>
<name>A0ABN0MQ24_CHLPS</name>
<dbReference type="PROSITE" id="PS51257">
    <property type="entry name" value="PROKAR_LIPOPROTEIN"/>
    <property type="match status" value="1"/>
</dbReference>
<feature type="transmembrane region" description="Helical" evidence="9">
    <location>
        <begin position="25"/>
        <end position="41"/>
    </location>
</feature>
<feature type="transmembrane region" description="Helical" evidence="9">
    <location>
        <begin position="189"/>
        <end position="206"/>
    </location>
</feature>
<dbReference type="HAMAP" id="MF_01148">
    <property type="entry name" value="Lnt"/>
    <property type="match status" value="1"/>
</dbReference>
<dbReference type="EMBL" id="ATLC01000045">
    <property type="protein sequence ID" value="EPJ28287.1"/>
    <property type="molecule type" value="Genomic_DNA"/>
</dbReference>
<dbReference type="Gene3D" id="3.60.110.10">
    <property type="entry name" value="Carbon-nitrogen hydrolase"/>
    <property type="match status" value="1"/>
</dbReference>
<evidence type="ECO:0000256" key="4">
    <source>
        <dbReference type="ARBA" id="ARBA00022679"/>
    </source>
</evidence>
<keyword evidence="8 9" id="KW-0012">Acyltransferase</keyword>
<keyword evidence="4 9" id="KW-0808">Transferase</keyword>
<dbReference type="InterPro" id="IPR036526">
    <property type="entry name" value="C-N_Hydrolase_sf"/>
</dbReference>
<evidence type="ECO:0000259" key="10">
    <source>
        <dbReference type="PROSITE" id="PS50263"/>
    </source>
</evidence>
<comment type="subcellular location">
    <subcellularLocation>
        <location evidence="1 9">Cell membrane</location>
        <topology evidence="1 9">Multi-pass membrane protein</topology>
    </subcellularLocation>
</comment>
<dbReference type="Pfam" id="PF00795">
    <property type="entry name" value="CN_hydrolase"/>
    <property type="match status" value="1"/>
</dbReference>
<evidence type="ECO:0000256" key="8">
    <source>
        <dbReference type="ARBA" id="ARBA00023315"/>
    </source>
</evidence>
<dbReference type="PANTHER" id="PTHR38686:SF1">
    <property type="entry name" value="APOLIPOPROTEIN N-ACYLTRANSFERASE"/>
    <property type="match status" value="1"/>
</dbReference>
<feature type="transmembrane region" description="Helical" evidence="9">
    <location>
        <begin position="116"/>
        <end position="134"/>
    </location>
</feature>
<keyword evidence="5 9" id="KW-0812">Transmembrane</keyword>
<dbReference type="EC" id="2.3.1.269" evidence="9"/>
<comment type="function">
    <text evidence="9">Catalyzes the phospholipid dependent N-acylation of the N-terminal cysteine of apolipoprotein, the last step in lipoprotein maturation.</text>
</comment>
<comment type="pathway">
    <text evidence="9">Protein modification; lipoprotein biosynthesis (N-acyl transfer).</text>
</comment>
<dbReference type="NCBIfam" id="TIGR00546">
    <property type="entry name" value="lnt"/>
    <property type="match status" value="1"/>
</dbReference>
<accession>A0ABN0MQ24</accession>
<dbReference type="Pfam" id="PF20154">
    <property type="entry name" value="LNT_N"/>
    <property type="match status" value="1"/>
</dbReference>
<evidence type="ECO:0000256" key="3">
    <source>
        <dbReference type="ARBA" id="ARBA00022475"/>
    </source>
</evidence>
<protein>
    <recommendedName>
        <fullName evidence="9">Apolipoprotein N-acyltransferase</fullName>
        <shortName evidence="9">ALP N-acyltransferase</shortName>
        <ecNumber evidence="9">2.3.1.269</ecNumber>
    </recommendedName>
</protein>
<feature type="domain" description="CN hydrolase" evidence="10">
    <location>
        <begin position="219"/>
        <end position="500"/>
    </location>
</feature>
<evidence type="ECO:0000256" key="5">
    <source>
        <dbReference type="ARBA" id="ARBA00022692"/>
    </source>
</evidence>
<keyword evidence="6 9" id="KW-1133">Transmembrane helix</keyword>
<evidence type="ECO:0000256" key="7">
    <source>
        <dbReference type="ARBA" id="ARBA00023136"/>
    </source>
</evidence>
<dbReference type="CDD" id="cd07571">
    <property type="entry name" value="ALP_N-acyl_transferase"/>
    <property type="match status" value="1"/>
</dbReference>
<gene>
    <name evidence="9 11" type="primary">lnt</name>
    <name evidence="11" type="ORF">CP99DC5_0513</name>
</gene>
<feature type="transmembrane region" description="Helical" evidence="9">
    <location>
        <begin position="160"/>
        <end position="182"/>
    </location>
</feature>
<evidence type="ECO:0000256" key="1">
    <source>
        <dbReference type="ARBA" id="ARBA00004651"/>
    </source>
</evidence>
<feature type="transmembrane region" description="Helical" evidence="9">
    <location>
        <begin position="507"/>
        <end position="532"/>
    </location>
</feature>
<dbReference type="Proteomes" id="UP000014627">
    <property type="component" value="Unassembled WGS sequence"/>
</dbReference>
<comment type="similarity">
    <text evidence="2 9">Belongs to the CN hydrolase family. Apolipoprotein N-acyltransferase subfamily.</text>
</comment>
<evidence type="ECO:0000313" key="11">
    <source>
        <dbReference type="EMBL" id="EPJ28287.1"/>
    </source>
</evidence>
<comment type="caution">
    <text evidence="11">The sequence shown here is derived from an EMBL/GenBank/DDBJ whole genome shotgun (WGS) entry which is preliminary data.</text>
</comment>
<dbReference type="GO" id="GO:0016746">
    <property type="term" value="F:acyltransferase activity"/>
    <property type="evidence" value="ECO:0007669"/>
    <property type="project" value="UniProtKB-KW"/>
</dbReference>
<dbReference type="PROSITE" id="PS50263">
    <property type="entry name" value="CN_HYDROLASE"/>
    <property type="match status" value="1"/>
</dbReference>
<dbReference type="RefSeq" id="WP_006342762.1">
    <property type="nucleotide sequence ID" value="NZ_KE356190.1"/>
</dbReference>
<evidence type="ECO:0000256" key="9">
    <source>
        <dbReference type="HAMAP-Rule" id="MF_01148"/>
    </source>
</evidence>
<dbReference type="GeneID" id="12242363"/>
<evidence type="ECO:0000313" key="12">
    <source>
        <dbReference type="Proteomes" id="UP000014627"/>
    </source>
</evidence>
<dbReference type="InterPro" id="IPR004563">
    <property type="entry name" value="Apolipo_AcylTrfase"/>
</dbReference>
<keyword evidence="12" id="KW-1185">Reference proteome</keyword>
<dbReference type="InterPro" id="IPR003010">
    <property type="entry name" value="C-N_Hydrolase"/>
</dbReference>
<dbReference type="PANTHER" id="PTHR38686">
    <property type="entry name" value="APOLIPOPROTEIN N-ACYLTRANSFERASE"/>
    <property type="match status" value="1"/>
</dbReference>
<dbReference type="SUPFAM" id="SSF56317">
    <property type="entry name" value="Carbon-nitrogen hydrolase"/>
    <property type="match status" value="1"/>
</dbReference>
<dbReference type="InterPro" id="IPR045378">
    <property type="entry name" value="LNT_N"/>
</dbReference>
<proteinExistence type="inferred from homology"/>
<evidence type="ECO:0000256" key="6">
    <source>
        <dbReference type="ARBA" id="ARBA00022989"/>
    </source>
</evidence>
<feature type="transmembrane region" description="Helical" evidence="9">
    <location>
        <begin position="53"/>
        <end position="72"/>
    </location>
</feature>
<feature type="transmembrane region" description="Helical" evidence="9">
    <location>
        <begin position="84"/>
        <end position="109"/>
    </location>
</feature>
<evidence type="ECO:0000256" key="2">
    <source>
        <dbReference type="ARBA" id="ARBA00010065"/>
    </source>
</evidence>